<dbReference type="KEGG" id="taa:NMY3_00385"/>
<keyword evidence="3" id="KW-1185">Reference proteome</keyword>
<gene>
    <name evidence="2" type="ORF">NMY3_00385</name>
</gene>
<name>A0A654LW66_9ARCH</name>
<evidence type="ECO:0000256" key="1">
    <source>
        <dbReference type="SAM" id="Phobius"/>
    </source>
</evidence>
<dbReference type="AlphaFoldDB" id="A0A654LW66"/>
<dbReference type="Proteomes" id="UP000058925">
    <property type="component" value="Chromosome"/>
</dbReference>
<protein>
    <submittedName>
        <fullName evidence="2">Uncharacterized protein</fullName>
    </submittedName>
</protein>
<keyword evidence="1" id="KW-0472">Membrane</keyword>
<evidence type="ECO:0000313" key="3">
    <source>
        <dbReference type="Proteomes" id="UP000058925"/>
    </source>
</evidence>
<dbReference type="EMBL" id="CP012850">
    <property type="protein sequence ID" value="ALI34599.1"/>
    <property type="molecule type" value="Genomic_DNA"/>
</dbReference>
<sequence>MIRSLIVFGSSFGGGVKSGFAGIITSSGSLDIYSSLVTINSNLRSVLLFVSASANAMIIERIIGSFVVIVSIVVICRSHVISSKFSAA</sequence>
<dbReference type="RefSeq" id="WP_196817230.1">
    <property type="nucleotide sequence ID" value="NZ_CP012850.1"/>
</dbReference>
<feature type="transmembrane region" description="Helical" evidence="1">
    <location>
        <begin position="45"/>
        <end position="76"/>
    </location>
</feature>
<reference evidence="3" key="1">
    <citation type="submission" date="2015-10" db="EMBL/GenBank/DDBJ databases">
        <title>Niche specialization of a soil ammonia-oxidizing archaeon, Candidatus Nitrosocosmicus oleophilus.</title>
        <authorList>
            <person name="Jung M.-Y."/>
            <person name="Rhee S.-K."/>
        </authorList>
    </citation>
    <scope>NUCLEOTIDE SEQUENCE [LARGE SCALE GENOMIC DNA]</scope>
    <source>
        <strain evidence="3">MY3</strain>
    </source>
</reference>
<keyword evidence="1" id="KW-0812">Transmembrane</keyword>
<proteinExistence type="predicted"/>
<organism evidence="2 3">
    <name type="scientific">Candidatus Nitrosocosmicus oleophilus</name>
    <dbReference type="NCBI Taxonomy" id="1353260"/>
    <lineage>
        <taxon>Archaea</taxon>
        <taxon>Nitrososphaerota</taxon>
        <taxon>Nitrososphaeria</taxon>
        <taxon>Nitrososphaerales</taxon>
        <taxon>Nitrososphaeraceae</taxon>
        <taxon>Candidatus Nitrosocosmicus</taxon>
    </lineage>
</organism>
<dbReference type="GeneID" id="60420561"/>
<evidence type="ECO:0000313" key="2">
    <source>
        <dbReference type="EMBL" id="ALI34599.1"/>
    </source>
</evidence>
<keyword evidence="1" id="KW-1133">Transmembrane helix</keyword>
<accession>A0A654LW66</accession>